<dbReference type="Proteomes" id="UP000319700">
    <property type="component" value="Unassembled WGS sequence"/>
</dbReference>
<dbReference type="AlphaFoldDB" id="A0A502F5K2"/>
<gene>
    <name evidence="2" type="ORF">EAH81_04670</name>
</gene>
<evidence type="ECO:0000313" key="2">
    <source>
        <dbReference type="EMBL" id="TPG43851.1"/>
    </source>
</evidence>
<name>A0A502F5K2_9FLAO</name>
<protein>
    <submittedName>
        <fullName evidence="2">Uncharacterized protein</fullName>
    </submittedName>
</protein>
<sequence>MLLKVLKVILFVIFDLLVFIFCGLYMMGYDDFYDKSQGEYFSLSSMQTEYKVVWIFYNFWIVLNCLFLLYILFVIFKKKNLK</sequence>
<feature type="transmembrane region" description="Helical" evidence="1">
    <location>
        <begin position="7"/>
        <end position="27"/>
    </location>
</feature>
<dbReference type="EMBL" id="RCZH01000003">
    <property type="protein sequence ID" value="TPG43851.1"/>
    <property type="molecule type" value="Genomic_DNA"/>
</dbReference>
<keyword evidence="1" id="KW-0472">Membrane</keyword>
<keyword evidence="3" id="KW-1185">Reference proteome</keyword>
<organism evidence="2 3">
    <name type="scientific">Flavobacterium pectinovorum</name>
    <dbReference type="NCBI Taxonomy" id="29533"/>
    <lineage>
        <taxon>Bacteria</taxon>
        <taxon>Pseudomonadati</taxon>
        <taxon>Bacteroidota</taxon>
        <taxon>Flavobacteriia</taxon>
        <taxon>Flavobacteriales</taxon>
        <taxon>Flavobacteriaceae</taxon>
        <taxon>Flavobacterium</taxon>
    </lineage>
</organism>
<reference evidence="2 3" key="1">
    <citation type="journal article" date="2019" name="Environ. Microbiol.">
        <title>Species interactions and distinct microbial communities in high Arctic permafrost affected cryosols are associated with the CH4 and CO2 gas fluxes.</title>
        <authorList>
            <person name="Altshuler I."/>
            <person name="Hamel J."/>
            <person name="Turney S."/>
            <person name="Magnuson E."/>
            <person name="Levesque R."/>
            <person name="Greer C."/>
            <person name="Whyte L.G."/>
        </authorList>
    </citation>
    <scope>NUCLEOTIDE SEQUENCE [LARGE SCALE GENOMIC DNA]</scope>
    <source>
        <strain evidence="2 3">42</strain>
    </source>
</reference>
<keyword evidence="1" id="KW-0812">Transmembrane</keyword>
<evidence type="ECO:0000313" key="3">
    <source>
        <dbReference type="Proteomes" id="UP000319700"/>
    </source>
</evidence>
<evidence type="ECO:0000256" key="1">
    <source>
        <dbReference type="SAM" id="Phobius"/>
    </source>
</evidence>
<accession>A0A502F5K2</accession>
<proteinExistence type="predicted"/>
<feature type="transmembrane region" description="Helical" evidence="1">
    <location>
        <begin position="54"/>
        <end position="76"/>
    </location>
</feature>
<comment type="caution">
    <text evidence="2">The sequence shown here is derived from an EMBL/GenBank/DDBJ whole genome shotgun (WGS) entry which is preliminary data.</text>
</comment>
<keyword evidence="1" id="KW-1133">Transmembrane helix</keyword>